<comment type="caution">
    <text evidence="1">The sequence shown here is derived from an EMBL/GenBank/DDBJ whole genome shotgun (WGS) entry which is preliminary data.</text>
</comment>
<proteinExistence type="predicted"/>
<accession>A0AAE0UQS7</accession>
<feature type="non-terminal residue" evidence="1">
    <location>
        <position position="1"/>
    </location>
</feature>
<dbReference type="Proteomes" id="UP001274896">
    <property type="component" value="Unassembled WGS sequence"/>
</dbReference>
<evidence type="ECO:0000313" key="1">
    <source>
        <dbReference type="EMBL" id="KAK3516478.1"/>
    </source>
</evidence>
<protein>
    <submittedName>
        <fullName evidence="1">Uncharacterized protein</fullName>
    </submittedName>
</protein>
<dbReference type="Gene3D" id="3.40.50.12700">
    <property type="match status" value="1"/>
</dbReference>
<sequence>QTEILKKDFRSLVELVRTTSPTTRIIVSGPFPTFQRGIERTRIYGFIKFFWVKQNITRPTHRFNHTLDLVISHGTDVTDIAVVTARRRRRKKPDPFAEPAKERE</sequence>
<evidence type="ECO:0000313" key="2">
    <source>
        <dbReference type="Proteomes" id="UP001274896"/>
    </source>
</evidence>
<organism evidence="1 2">
    <name type="scientific">Hemibagrus guttatus</name>
    <dbReference type="NCBI Taxonomy" id="175788"/>
    <lineage>
        <taxon>Eukaryota</taxon>
        <taxon>Metazoa</taxon>
        <taxon>Chordata</taxon>
        <taxon>Craniata</taxon>
        <taxon>Vertebrata</taxon>
        <taxon>Euteleostomi</taxon>
        <taxon>Actinopterygii</taxon>
        <taxon>Neopterygii</taxon>
        <taxon>Teleostei</taxon>
        <taxon>Ostariophysi</taxon>
        <taxon>Siluriformes</taxon>
        <taxon>Bagridae</taxon>
        <taxon>Hemibagrus</taxon>
    </lineage>
</organism>
<reference evidence="1" key="1">
    <citation type="submission" date="2023-06" db="EMBL/GenBank/DDBJ databases">
        <title>Male Hemibagrus guttatus genome.</title>
        <authorList>
            <person name="Bian C."/>
        </authorList>
    </citation>
    <scope>NUCLEOTIDE SEQUENCE</scope>
    <source>
        <strain evidence="1">Male_cb2023</strain>
        <tissue evidence="1">Muscle</tissue>
    </source>
</reference>
<dbReference type="AlphaFoldDB" id="A0AAE0UQS7"/>
<gene>
    <name evidence="1" type="ORF">QTP70_017632</name>
</gene>
<dbReference type="EMBL" id="JAUCMX010000019">
    <property type="protein sequence ID" value="KAK3516478.1"/>
    <property type="molecule type" value="Genomic_DNA"/>
</dbReference>
<keyword evidence="2" id="KW-1185">Reference proteome</keyword>
<name>A0AAE0UQS7_9TELE</name>